<organism evidence="2 3">
    <name type="scientific">Vagococcus coleopterorum</name>
    <dbReference type="NCBI Taxonomy" id="2714946"/>
    <lineage>
        <taxon>Bacteria</taxon>
        <taxon>Bacillati</taxon>
        <taxon>Bacillota</taxon>
        <taxon>Bacilli</taxon>
        <taxon>Lactobacillales</taxon>
        <taxon>Enterococcaceae</taxon>
        <taxon>Vagococcus</taxon>
    </lineage>
</organism>
<evidence type="ECO:0000313" key="3">
    <source>
        <dbReference type="Proteomes" id="UP000500890"/>
    </source>
</evidence>
<dbReference type="EMBL" id="CP049886">
    <property type="protein sequence ID" value="QIL46530.1"/>
    <property type="molecule type" value="Genomic_DNA"/>
</dbReference>
<dbReference type="PANTHER" id="PTHR43279:SF1">
    <property type="entry name" value="CATECHOL-2,3-DIOXYGENASE"/>
    <property type="match status" value="1"/>
</dbReference>
<feature type="domain" description="VOC" evidence="1">
    <location>
        <begin position="6"/>
        <end position="121"/>
    </location>
</feature>
<dbReference type="AlphaFoldDB" id="A0A6G8ANI2"/>
<dbReference type="SUPFAM" id="SSF54593">
    <property type="entry name" value="Glyoxalase/Bleomycin resistance protein/Dihydroxybiphenyl dioxygenase"/>
    <property type="match status" value="2"/>
</dbReference>
<name>A0A6G8ANI2_9ENTE</name>
<dbReference type="InterPro" id="IPR037523">
    <property type="entry name" value="VOC_core"/>
</dbReference>
<dbReference type="KEGG" id="vah:G7081_05305"/>
<evidence type="ECO:0000259" key="1">
    <source>
        <dbReference type="PROSITE" id="PS51819"/>
    </source>
</evidence>
<dbReference type="Proteomes" id="UP000500890">
    <property type="component" value="Chromosome"/>
</dbReference>
<dbReference type="RefSeq" id="WP_166007918.1">
    <property type="nucleotide sequence ID" value="NZ_CP049886.1"/>
</dbReference>
<dbReference type="Pfam" id="PF00903">
    <property type="entry name" value="Glyoxalase"/>
    <property type="match status" value="1"/>
</dbReference>
<accession>A0A6G8ANI2</accession>
<gene>
    <name evidence="2" type="ORF">G7081_05305</name>
</gene>
<keyword evidence="3" id="KW-1185">Reference proteome</keyword>
<evidence type="ECO:0000313" key="2">
    <source>
        <dbReference type="EMBL" id="QIL46530.1"/>
    </source>
</evidence>
<sequence length="276" mass="31348">MTHTLTIQTVTLNVKNLDKMANFYQHVVGLELLEQTETTAALGLSNSATPLLLLNTVTTPFTFTTGLYHTAFLLPERQNLAQVIRRLEQQSYPLDGASDHGYSEALYLQDPEGNGIEIYWDKPKELWDVRENGEIIGITEPIDFTSIMALNEQAIDKLPEGTIIGHVHLAVDDRQKENVFFKNILGFTITSEMFDSASFYGIDGYHHQFAGNIWYRSRQVEYNPTLPGLANIQLKVNDDYFKQLITRLDNATYPYEKTDNDILLKNPTGISFSIHK</sequence>
<proteinExistence type="predicted"/>
<dbReference type="InterPro" id="IPR004360">
    <property type="entry name" value="Glyas_Fos-R_dOase_dom"/>
</dbReference>
<dbReference type="Gene3D" id="3.10.180.10">
    <property type="entry name" value="2,3-Dihydroxybiphenyl 1,2-Dioxygenase, domain 1"/>
    <property type="match status" value="2"/>
</dbReference>
<dbReference type="PANTHER" id="PTHR43279">
    <property type="entry name" value="CATECHOL-2,3-DIOXYGENASE"/>
    <property type="match status" value="1"/>
</dbReference>
<dbReference type="InterPro" id="IPR029068">
    <property type="entry name" value="Glyas_Bleomycin-R_OHBP_Dase"/>
</dbReference>
<protein>
    <submittedName>
        <fullName evidence="2">VOC family protein</fullName>
    </submittedName>
</protein>
<dbReference type="PROSITE" id="PS51819">
    <property type="entry name" value="VOC"/>
    <property type="match status" value="1"/>
</dbReference>
<reference evidence="2 3" key="1">
    <citation type="submission" date="2020-03" db="EMBL/GenBank/DDBJ databases">
        <title>Vagococcus sp. nov., isolated from beetles.</title>
        <authorList>
            <person name="Hyun D.-W."/>
            <person name="Bae J.-W."/>
        </authorList>
    </citation>
    <scope>NUCLEOTIDE SEQUENCE [LARGE SCALE GENOMIC DNA]</scope>
    <source>
        <strain evidence="2 3">HDW17A</strain>
    </source>
</reference>